<dbReference type="InterPro" id="IPR038404">
    <property type="entry name" value="TRAP_DctP_sf"/>
</dbReference>
<evidence type="ECO:0000256" key="3">
    <source>
        <dbReference type="ARBA" id="ARBA00022448"/>
    </source>
</evidence>
<dbReference type="NCBIfam" id="TIGR00787">
    <property type="entry name" value="dctP"/>
    <property type="match status" value="1"/>
</dbReference>
<evidence type="ECO:0000313" key="7">
    <source>
        <dbReference type="EMBL" id="SEK87028.1"/>
    </source>
</evidence>
<dbReference type="PANTHER" id="PTHR33376:SF4">
    <property type="entry name" value="SIALIC ACID-BINDING PERIPLASMIC PROTEIN SIAP"/>
    <property type="match status" value="1"/>
</dbReference>
<organism evidence="7 8">
    <name type="scientific">Roseovarius azorensis</name>
    <dbReference type="NCBI Taxonomy" id="1287727"/>
    <lineage>
        <taxon>Bacteria</taxon>
        <taxon>Pseudomonadati</taxon>
        <taxon>Pseudomonadota</taxon>
        <taxon>Alphaproteobacteria</taxon>
        <taxon>Rhodobacterales</taxon>
        <taxon>Roseobacteraceae</taxon>
        <taxon>Roseovarius</taxon>
    </lineage>
</organism>
<dbReference type="Pfam" id="PF03480">
    <property type="entry name" value="DctP"/>
    <property type="match status" value="1"/>
</dbReference>
<dbReference type="NCBIfam" id="NF037995">
    <property type="entry name" value="TRAP_S1"/>
    <property type="match status" value="1"/>
</dbReference>
<evidence type="ECO:0000256" key="2">
    <source>
        <dbReference type="ARBA" id="ARBA00009023"/>
    </source>
</evidence>
<keyword evidence="8" id="KW-1185">Reference proteome</keyword>
<accession>A0A1H7KJR8</accession>
<dbReference type="PANTHER" id="PTHR33376">
    <property type="match status" value="1"/>
</dbReference>
<sequence>MLHSSMRLFAGSFATLSLIAGAASAQDVTINLGYAAAETSTYAVLADKFEELVEEYSGGSIDVKVRCCGQLMGEDEAFKAMQLGTVDMFVITGNNISPHFPLMDAFVLPYIFQNKDHAYRVLEGEVGRDFAAQLQAATGVHLLTYGFVGDRDFYNSRNPITSVEDMKGLKVRVPKNQVMIDTYTEFGAAPIPLPWADTPTALQTGTVEGADNGTSFIQSQKFYEIMPYFTALEHFTYFSPLFASDRVMNKLSDAQRDAVMRAAAEAGVYHREEMEKQIDDIRAFLTGEGGMQTAEFDRSGFIEAGLRVQDRYAADKGEDFIALVEAIRAEAE</sequence>
<evidence type="ECO:0000256" key="6">
    <source>
        <dbReference type="SAM" id="SignalP"/>
    </source>
</evidence>
<comment type="similarity">
    <text evidence="2">Belongs to the bacterial solute-binding protein 7 family.</text>
</comment>
<name>A0A1H7KJR8_9RHOB</name>
<reference evidence="7 8" key="1">
    <citation type="submission" date="2016-10" db="EMBL/GenBank/DDBJ databases">
        <authorList>
            <person name="de Groot N.N."/>
        </authorList>
    </citation>
    <scope>NUCLEOTIDE SEQUENCE [LARGE SCALE GENOMIC DNA]</scope>
    <source>
        <strain evidence="7 8">DSM 100674</strain>
    </source>
</reference>
<keyword evidence="7" id="KW-0675">Receptor</keyword>
<keyword evidence="4 6" id="KW-0732">Signal</keyword>
<evidence type="ECO:0000256" key="4">
    <source>
        <dbReference type="ARBA" id="ARBA00022729"/>
    </source>
</evidence>
<evidence type="ECO:0000313" key="8">
    <source>
        <dbReference type="Proteomes" id="UP000199582"/>
    </source>
</evidence>
<feature type="signal peptide" evidence="6">
    <location>
        <begin position="1"/>
        <end position="25"/>
    </location>
</feature>
<dbReference type="Proteomes" id="UP000199582">
    <property type="component" value="Unassembled WGS sequence"/>
</dbReference>
<keyword evidence="3" id="KW-0813">Transport</keyword>
<gene>
    <name evidence="7" type="ORF">SAMN05443999_102439</name>
</gene>
<keyword evidence="5" id="KW-0574">Periplasm</keyword>
<dbReference type="GO" id="GO:0055085">
    <property type="term" value="P:transmembrane transport"/>
    <property type="evidence" value="ECO:0007669"/>
    <property type="project" value="InterPro"/>
</dbReference>
<dbReference type="InterPro" id="IPR004682">
    <property type="entry name" value="TRAP_DctP"/>
</dbReference>
<dbReference type="InterPro" id="IPR018389">
    <property type="entry name" value="DctP_fam"/>
</dbReference>
<evidence type="ECO:0000256" key="5">
    <source>
        <dbReference type="ARBA" id="ARBA00022764"/>
    </source>
</evidence>
<feature type="chain" id="PRO_5009299671" evidence="6">
    <location>
        <begin position="26"/>
        <end position="332"/>
    </location>
</feature>
<dbReference type="STRING" id="1287727.SAMN05443999_102439"/>
<dbReference type="CDD" id="cd13603">
    <property type="entry name" value="PBP2_TRAP_Siap_TeaA_like"/>
    <property type="match status" value="1"/>
</dbReference>
<protein>
    <submittedName>
        <fullName evidence="7">Tripartite ATP-independent transporter solute receptor, DctP family</fullName>
    </submittedName>
</protein>
<dbReference type="GO" id="GO:0030288">
    <property type="term" value="C:outer membrane-bounded periplasmic space"/>
    <property type="evidence" value="ECO:0007669"/>
    <property type="project" value="InterPro"/>
</dbReference>
<proteinExistence type="inferred from homology"/>
<evidence type="ECO:0000256" key="1">
    <source>
        <dbReference type="ARBA" id="ARBA00004418"/>
    </source>
</evidence>
<comment type="subcellular location">
    <subcellularLocation>
        <location evidence="1">Periplasm</location>
    </subcellularLocation>
</comment>
<dbReference type="EMBL" id="FOAG01000002">
    <property type="protein sequence ID" value="SEK87028.1"/>
    <property type="molecule type" value="Genomic_DNA"/>
</dbReference>
<dbReference type="AlphaFoldDB" id="A0A1H7KJR8"/>
<dbReference type="Gene3D" id="3.40.190.170">
    <property type="entry name" value="Bacterial extracellular solute-binding protein, family 7"/>
    <property type="match status" value="1"/>
</dbReference>
<dbReference type="RefSeq" id="WP_245770595.1">
    <property type="nucleotide sequence ID" value="NZ_FOAG01000002.1"/>
</dbReference>
<dbReference type="PIRSF" id="PIRSF006470">
    <property type="entry name" value="DctB"/>
    <property type="match status" value="1"/>
</dbReference>